<dbReference type="Proteomes" id="UP001476247">
    <property type="component" value="Unassembled WGS sequence"/>
</dbReference>
<gene>
    <name evidence="2" type="ORF">HPULCUR_000821</name>
</gene>
<feature type="region of interest" description="Disordered" evidence="1">
    <location>
        <begin position="103"/>
        <end position="123"/>
    </location>
</feature>
<sequence>MDPTGKSVIKINFYKKLIENNPTITKTAALELLKNDLNKLSTAFISNKDIKKKIDAMLSESMKPTSITTEFWEEHSETLKMLSRSNMVNENVIEHELKRKATENMCGSSSSTATTTPSEPTLKSNTGTIPYSCACLSK</sequence>
<name>A0ABP9XKX7_9FUNG</name>
<dbReference type="EMBL" id="BAABUJ010000004">
    <property type="protein sequence ID" value="GAA5795463.1"/>
    <property type="molecule type" value="Genomic_DNA"/>
</dbReference>
<accession>A0ABP9XKX7</accession>
<keyword evidence="3" id="KW-1185">Reference proteome</keyword>
<organism evidence="2 3">
    <name type="scientific">Helicostylum pulchrum</name>
    <dbReference type="NCBI Taxonomy" id="562976"/>
    <lineage>
        <taxon>Eukaryota</taxon>
        <taxon>Fungi</taxon>
        <taxon>Fungi incertae sedis</taxon>
        <taxon>Mucoromycota</taxon>
        <taxon>Mucoromycotina</taxon>
        <taxon>Mucoromycetes</taxon>
        <taxon>Mucorales</taxon>
        <taxon>Mucorineae</taxon>
        <taxon>Mucoraceae</taxon>
        <taxon>Helicostylum</taxon>
    </lineage>
</organism>
<protein>
    <submittedName>
        <fullName evidence="2">Uncharacterized protein</fullName>
    </submittedName>
</protein>
<comment type="caution">
    <text evidence="2">The sequence shown here is derived from an EMBL/GenBank/DDBJ whole genome shotgun (WGS) entry which is preliminary data.</text>
</comment>
<reference evidence="2 3" key="1">
    <citation type="submission" date="2024-04" db="EMBL/GenBank/DDBJ databases">
        <title>genome sequences of Mucor flavus KT1a and Helicostylum pulchrum KT1b strains isolation_sourced from the surface of a dry-aged beef.</title>
        <authorList>
            <person name="Toyotome T."/>
            <person name="Hosono M."/>
            <person name="Torimaru M."/>
            <person name="Fukuda K."/>
            <person name="Mikami N."/>
        </authorList>
    </citation>
    <scope>NUCLEOTIDE SEQUENCE [LARGE SCALE GENOMIC DNA]</scope>
    <source>
        <strain evidence="2 3">KT1b</strain>
    </source>
</reference>
<evidence type="ECO:0000256" key="1">
    <source>
        <dbReference type="SAM" id="MobiDB-lite"/>
    </source>
</evidence>
<proteinExistence type="predicted"/>
<feature type="compositionally biased region" description="Low complexity" evidence="1">
    <location>
        <begin position="108"/>
        <end position="121"/>
    </location>
</feature>
<evidence type="ECO:0000313" key="3">
    <source>
        <dbReference type="Proteomes" id="UP001476247"/>
    </source>
</evidence>
<evidence type="ECO:0000313" key="2">
    <source>
        <dbReference type="EMBL" id="GAA5795463.1"/>
    </source>
</evidence>